<dbReference type="Pfam" id="PF13812">
    <property type="entry name" value="PPR_3"/>
    <property type="match status" value="1"/>
</dbReference>
<dbReference type="InterPro" id="IPR002885">
    <property type="entry name" value="PPR_rpt"/>
</dbReference>
<keyword evidence="1" id="KW-0677">Repeat</keyword>
<dbReference type="InterPro" id="IPR052308">
    <property type="entry name" value="PPR_domain-containing"/>
</dbReference>
<feature type="repeat" description="PPR" evidence="2">
    <location>
        <begin position="307"/>
        <end position="341"/>
    </location>
</feature>
<feature type="region of interest" description="Disordered" evidence="3">
    <location>
        <begin position="42"/>
        <end position="89"/>
    </location>
</feature>
<feature type="region of interest" description="Disordered" evidence="3">
    <location>
        <begin position="608"/>
        <end position="660"/>
    </location>
</feature>
<feature type="compositionally biased region" description="Basic and acidic residues" evidence="3">
    <location>
        <begin position="537"/>
        <end position="588"/>
    </location>
</feature>
<dbReference type="Gene3D" id="1.25.40.10">
    <property type="entry name" value="Tetratricopeptide repeat domain"/>
    <property type="match status" value="5"/>
</dbReference>
<dbReference type="SUPFAM" id="SSF48452">
    <property type="entry name" value="TPR-like"/>
    <property type="match status" value="1"/>
</dbReference>
<dbReference type="InterPro" id="IPR011990">
    <property type="entry name" value="TPR-like_helical_dom_sf"/>
</dbReference>
<evidence type="ECO:0000256" key="3">
    <source>
        <dbReference type="SAM" id="MobiDB-lite"/>
    </source>
</evidence>
<gene>
    <name evidence="4" type="ORF">QJS04_geneDACA012799</name>
</gene>
<dbReference type="EMBL" id="JAUJYN010000003">
    <property type="protein sequence ID" value="KAK1275719.1"/>
    <property type="molecule type" value="Genomic_DNA"/>
</dbReference>
<feature type="repeat" description="PPR" evidence="2">
    <location>
        <begin position="347"/>
        <end position="381"/>
    </location>
</feature>
<dbReference type="FunFam" id="1.25.40.10:FF:000922">
    <property type="entry name" value="Pentatricopeptide repeat-containing protein"/>
    <property type="match status" value="1"/>
</dbReference>
<comment type="caution">
    <text evidence="4">The sequence shown here is derived from an EMBL/GenBank/DDBJ whole genome shotgun (WGS) entry which is preliminary data.</text>
</comment>
<feature type="repeat" description="PPR" evidence="2">
    <location>
        <begin position="417"/>
        <end position="452"/>
    </location>
</feature>
<feature type="region of interest" description="Disordered" evidence="3">
    <location>
        <begin position="537"/>
        <end position="593"/>
    </location>
</feature>
<feature type="compositionally biased region" description="Pro residues" evidence="3">
    <location>
        <begin position="75"/>
        <end position="86"/>
    </location>
</feature>
<dbReference type="GO" id="GO:0048316">
    <property type="term" value="P:seed development"/>
    <property type="evidence" value="ECO:0007669"/>
    <property type="project" value="UniProtKB-ARBA"/>
</dbReference>
<sequence length="660" mass="74224">MALSKPLSHLKTLTLHRHHRPILLPHLHLRLLSFATPEEAAAERRRRKRRLRIEPPLNSLRHSQPSRPPQQQHPRPSPNPNAPKLPEPVSALSGKRLDLHNRILTLIRENDLDEASLLVRHSIYSNCRPTVFTCNAVLSALLRQSRYPDFLTLHRFITQAGVAPSIITHNLLFSVYCDCKKTDTALEHFRAFVNTAPFGPSPTTYRILVKGLVDNDRLDPAVELKNDMLGRNLSPDPVVYNYLMSGFLKNGEPNKVLEVYEEMKGERLVFDGTVCGNLMKGYFGKGLEAEAMRLYEDSVLSGKVRFGAGSYNSVLDALSKNGKHEEALGLFERMKSEHDPPRRLTMNLGSFNVVVDLYCDEGRFDDAIEVFRGMGEKKCSPDTMSYNNLIEQLSKNRRMGDAEGFYREMGERGVNPDEFTYVILVDACFEEGRVDDAVAFFEKLCTTEKLRPNVAAHNKMICGMIKAGEIDRASGYFDQMAERELEPDFVSFDSLLRTYCDVGRLDEAFGVVKGVFWSEKVEFGAEMEEVVREALRREGRDEEAEMKRVREEFEREKEEKERRDAEEKARADALAREEEERKKAEAAAKEAAAAKASAAAIEAILGRRKADVGEQNSETSEVLNGGNAINGANGENEVPDAEVIDGEKGKDGDDAEQVSA</sequence>
<dbReference type="Pfam" id="PF13041">
    <property type="entry name" value="PPR_2"/>
    <property type="match status" value="2"/>
</dbReference>
<reference evidence="4" key="1">
    <citation type="journal article" date="2023" name="Nat. Commun.">
        <title>Diploid and tetraploid genomes of Acorus and the evolution of monocots.</title>
        <authorList>
            <person name="Ma L."/>
            <person name="Liu K.W."/>
            <person name="Li Z."/>
            <person name="Hsiao Y.Y."/>
            <person name="Qi Y."/>
            <person name="Fu T."/>
            <person name="Tang G.D."/>
            <person name="Zhang D."/>
            <person name="Sun W.H."/>
            <person name="Liu D.K."/>
            <person name="Li Y."/>
            <person name="Chen G.Z."/>
            <person name="Liu X.D."/>
            <person name="Liao X.Y."/>
            <person name="Jiang Y.T."/>
            <person name="Yu X."/>
            <person name="Hao Y."/>
            <person name="Huang J."/>
            <person name="Zhao X.W."/>
            <person name="Ke S."/>
            <person name="Chen Y.Y."/>
            <person name="Wu W.L."/>
            <person name="Hsu J.L."/>
            <person name="Lin Y.F."/>
            <person name="Huang M.D."/>
            <person name="Li C.Y."/>
            <person name="Huang L."/>
            <person name="Wang Z.W."/>
            <person name="Zhao X."/>
            <person name="Zhong W.Y."/>
            <person name="Peng D.H."/>
            <person name="Ahmad S."/>
            <person name="Lan S."/>
            <person name="Zhang J.S."/>
            <person name="Tsai W.C."/>
            <person name="Van de Peer Y."/>
            <person name="Liu Z.J."/>
        </authorList>
    </citation>
    <scope>NUCLEOTIDE SEQUENCE</scope>
    <source>
        <strain evidence="4">SCP</strain>
    </source>
</reference>
<keyword evidence="5" id="KW-1185">Reference proteome</keyword>
<dbReference type="AlphaFoldDB" id="A0AAV9BHX8"/>
<evidence type="ECO:0000313" key="5">
    <source>
        <dbReference type="Proteomes" id="UP001179952"/>
    </source>
</evidence>
<reference evidence="4" key="2">
    <citation type="submission" date="2023-06" db="EMBL/GenBank/DDBJ databases">
        <authorList>
            <person name="Ma L."/>
            <person name="Liu K.-W."/>
            <person name="Li Z."/>
            <person name="Hsiao Y.-Y."/>
            <person name="Qi Y."/>
            <person name="Fu T."/>
            <person name="Tang G."/>
            <person name="Zhang D."/>
            <person name="Sun W.-H."/>
            <person name="Liu D.-K."/>
            <person name="Li Y."/>
            <person name="Chen G.-Z."/>
            <person name="Liu X.-D."/>
            <person name="Liao X.-Y."/>
            <person name="Jiang Y.-T."/>
            <person name="Yu X."/>
            <person name="Hao Y."/>
            <person name="Huang J."/>
            <person name="Zhao X.-W."/>
            <person name="Ke S."/>
            <person name="Chen Y.-Y."/>
            <person name="Wu W.-L."/>
            <person name="Hsu J.-L."/>
            <person name="Lin Y.-F."/>
            <person name="Huang M.-D."/>
            <person name="Li C.-Y."/>
            <person name="Huang L."/>
            <person name="Wang Z.-W."/>
            <person name="Zhao X."/>
            <person name="Zhong W.-Y."/>
            <person name="Peng D.-H."/>
            <person name="Ahmad S."/>
            <person name="Lan S."/>
            <person name="Zhang J.-S."/>
            <person name="Tsai W.-C."/>
            <person name="Van De Peer Y."/>
            <person name="Liu Z.-J."/>
        </authorList>
    </citation>
    <scope>NUCLEOTIDE SEQUENCE</scope>
    <source>
        <strain evidence="4">SCP</strain>
        <tissue evidence="4">Leaves</tissue>
    </source>
</reference>
<name>A0AAV9BHX8_ACOGR</name>
<organism evidence="4 5">
    <name type="scientific">Acorus gramineus</name>
    <name type="common">Dwarf sweet flag</name>
    <dbReference type="NCBI Taxonomy" id="55184"/>
    <lineage>
        <taxon>Eukaryota</taxon>
        <taxon>Viridiplantae</taxon>
        <taxon>Streptophyta</taxon>
        <taxon>Embryophyta</taxon>
        <taxon>Tracheophyta</taxon>
        <taxon>Spermatophyta</taxon>
        <taxon>Magnoliopsida</taxon>
        <taxon>Liliopsida</taxon>
        <taxon>Acoraceae</taxon>
        <taxon>Acorus</taxon>
    </lineage>
</organism>
<dbReference type="PROSITE" id="PS51375">
    <property type="entry name" value="PPR"/>
    <property type="match status" value="7"/>
</dbReference>
<feature type="compositionally biased region" description="Low complexity" evidence="3">
    <location>
        <begin position="61"/>
        <end position="74"/>
    </location>
</feature>
<dbReference type="PANTHER" id="PTHR47937:SF5">
    <property type="entry name" value="PENTATRICOPEPTIDE REPEAT-CONTAINING PROTEIN"/>
    <property type="match status" value="1"/>
</dbReference>
<evidence type="ECO:0000256" key="1">
    <source>
        <dbReference type="ARBA" id="ARBA00022737"/>
    </source>
</evidence>
<evidence type="ECO:0000313" key="4">
    <source>
        <dbReference type="EMBL" id="KAK1275719.1"/>
    </source>
</evidence>
<dbReference type="PANTHER" id="PTHR47937">
    <property type="entry name" value="PLASTID TRANSCRIPTIONALLY ACTIVE CHROMOSOME 2-LIKE PROTEIN"/>
    <property type="match status" value="1"/>
</dbReference>
<feature type="repeat" description="PPR" evidence="2">
    <location>
        <begin position="382"/>
        <end position="416"/>
    </location>
</feature>
<feature type="compositionally biased region" description="Low complexity" evidence="3">
    <location>
        <begin position="624"/>
        <end position="636"/>
    </location>
</feature>
<proteinExistence type="predicted"/>
<accession>A0AAV9BHX8</accession>
<protein>
    <submittedName>
        <fullName evidence="4">Pentatricopeptide repeat-containing protein</fullName>
    </submittedName>
</protein>
<evidence type="ECO:0000256" key="2">
    <source>
        <dbReference type="PROSITE-ProRule" id="PRU00708"/>
    </source>
</evidence>
<feature type="repeat" description="PPR" evidence="2">
    <location>
        <begin position="236"/>
        <end position="270"/>
    </location>
</feature>
<dbReference type="Proteomes" id="UP001179952">
    <property type="component" value="Unassembled WGS sequence"/>
</dbReference>
<dbReference type="NCBIfam" id="TIGR00756">
    <property type="entry name" value="PPR"/>
    <property type="match status" value="6"/>
</dbReference>
<feature type="repeat" description="PPR" evidence="2">
    <location>
        <begin position="201"/>
        <end position="235"/>
    </location>
</feature>
<feature type="repeat" description="PPR" evidence="2">
    <location>
        <begin position="453"/>
        <end position="487"/>
    </location>
</feature>
<dbReference type="Pfam" id="PF01535">
    <property type="entry name" value="PPR"/>
    <property type="match status" value="4"/>
</dbReference>